<accession>A0A024GLS7</accession>
<evidence type="ECO:0000313" key="1">
    <source>
        <dbReference type="EMBL" id="CCI47691.1"/>
    </source>
</evidence>
<proteinExistence type="predicted"/>
<dbReference type="InParanoid" id="A0A024GLS7"/>
<gene>
    <name evidence="1" type="ORF">BN9_087070</name>
</gene>
<reference evidence="1 2" key="1">
    <citation type="submission" date="2012-05" db="EMBL/GenBank/DDBJ databases">
        <title>Recombination and specialization in a pathogen metapopulation.</title>
        <authorList>
            <person name="Gardiner A."/>
            <person name="Kemen E."/>
            <person name="Schultz-Larsen T."/>
            <person name="MacLean D."/>
            <person name="Van Oosterhout C."/>
            <person name="Jones J.D.G."/>
        </authorList>
    </citation>
    <scope>NUCLEOTIDE SEQUENCE [LARGE SCALE GENOMIC DNA]</scope>
    <source>
        <strain evidence="1 2">Ac Nc2</strain>
    </source>
</reference>
<dbReference type="EMBL" id="CAIX01000182">
    <property type="protein sequence ID" value="CCI47691.1"/>
    <property type="molecule type" value="Genomic_DNA"/>
</dbReference>
<sequence>MAGSCPFDSTWKCDKDQKISVLVSVNRGQNHTYLKCTMAAVVYGRTLVDLSPSGSGTKCETYEYGLRHREPCFFGKALSELPFGLTVPVERIHDWIVEYKKAKIIYTQNELEMSTVVKHCESIRFVLTKTDLYLPFLQHDAQLGESKTKFQFTFKSGILEFEIENERIKVNDKNEWMFGTHVMELLDVRLQKIEQMDYRVVFNKKDFVQQFHFPMEEKKPFTILY</sequence>
<name>A0A024GLS7_9STRA</name>
<organism evidence="1 2">
    <name type="scientific">Albugo candida</name>
    <dbReference type="NCBI Taxonomy" id="65357"/>
    <lineage>
        <taxon>Eukaryota</taxon>
        <taxon>Sar</taxon>
        <taxon>Stramenopiles</taxon>
        <taxon>Oomycota</taxon>
        <taxon>Peronosporomycetes</taxon>
        <taxon>Albuginales</taxon>
        <taxon>Albuginaceae</taxon>
        <taxon>Albugo</taxon>
    </lineage>
</organism>
<evidence type="ECO:0000313" key="2">
    <source>
        <dbReference type="Proteomes" id="UP000053237"/>
    </source>
</evidence>
<keyword evidence="2" id="KW-1185">Reference proteome</keyword>
<comment type="caution">
    <text evidence="1">The sequence shown here is derived from an EMBL/GenBank/DDBJ whole genome shotgun (WGS) entry which is preliminary data.</text>
</comment>
<dbReference type="Proteomes" id="UP000053237">
    <property type="component" value="Unassembled WGS sequence"/>
</dbReference>
<protein>
    <submittedName>
        <fullName evidence="1">Uncharacterized protein</fullName>
    </submittedName>
</protein>
<dbReference type="AlphaFoldDB" id="A0A024GLS7"/>